<reference evidence="2 3" key="1">
    <citation type="submission" date="2021-04" db="EMBL/GenBank/DDBJ databases">
        <title>Whole genome sequence of Jiella sp. KSK16Y-1.</title>
        <authorList>
            <person name="Tuo L."/>
        </authorList>
    </citation>
    <scope>NUCLEOTIDE SEQUENCE [LARGE SCALE GENOMIC DNA]</scope>
    <source>
        <strain evidence="2 3">KSK16Y-1</strain>
    </source>
</reference>
<dbReference type="Proteomes" id="UP000678276">
    <property type="component" value="Unassembled WGS sequence"/>
</dbReference>
<keyword evidence="1" id="KW-1133">Transmembrane helix</keyword>
<gene>
    <name evidence="2" type="ORF">J6595_00920</name>
</gene>
<feature type="transmembrane region" description="Helical" evidence="1">
    <location>
        <begin position="248"/>
        <end position="268"/>
    </location>
</feature>
<keyword evidence="1" id="KW-0472">Membrane</keyword>
<feature type="transmembrane region" description="Helical" evidence="1">
    <location>
        <begin position="280"/>
        <end position="305"/>
    </location>
</feature>
<dbReference type="RefSeq" id="WP_209592548.1">
    <property type="nucleotide sequence ID" value="NZ_JAGJCF010000001.1"/>
</dbReference>
<dbReference type="EMBL" id="JAGJCF010000001">
    <property type="protein sequence ID" value="MBP0614150.1"/>
    <property type="molecule type" value="Genomic_DNA"/>
</dbReference>
<feature type="transmembrane region" description="Helical" evidence="1">
    <location>
        <begin position="224"/>
        <end position="242"/>
    </location>
</feature>
<evidence type="ECO:0000313" key="3">
    <source>
        <dbReference type="Proteomes" id="UP000678276"/>
    </source>
</evidence>
<evidence type="ECO:0000313" key="2">
    <source>
        <dbReference type="EMBL" id="MBP0614150.1"/>
    </source>
</evidence>
<accession>A0ABS4BDV1</accession>
<keyword evidence="1" id="KW-0812">Transmembrane</keyword>
<keyword evidence="3" id="KW-1185">Reference proteome</keyword>
<organism evidence="2 3">
    <name type="scientific">Jiella mangrovi</name>
    <dbReference type="NCBI Taxonomy" id="2821407"/>
    <lineage>
        <taxon>Bacteria</taxon>
        <taxon>Pseudomonadati</taxon>
        <taxon>Pseudomonadota</taxon>
        <taxon>Alphaproteobacteria</taxon>
        <taxon>Hyphomicrobiales</taxon>
        <taxon>Aurantimonadaceae</taxon>
        <taxon>Jiella</taxon>
    </lineage>
</organism>
<name>A0ABS4BDV1_9HYPH</name>
<evidence type="ECO:0008006" key="4">
    <source>
        <dbReference type="Google" id="ProtNLM"/>
    </source>
</evidence>
<proteinExistence type="predicted"/>
<comment type="caution">
    <text evidence="2">The sequence shown here is derived from an EMBL/GenBank/DDBJ whole genome shotgun (WGS) entry which is preliminary data.</text>
</comment>
<protein>
    <recommendedName>
        <fullName evidence="4">DUF2232 domain-containing protein</fullName>
    </recommendedName>
</protein>
<feature type="transmembrane region" description="Helical" evidence="1">
    <location>
        <begin position="184"/>
        <end position="204"/>
    </location>
</feature>
<feature type="transmembrane region" description="Helical" evidence="1">
    <location>
        <begin position="123"/>
        <end position="142"/>
    </location>
</feature>
<evidence type="ECO:0000256" key="1">
    <source>
        <dbReference type="SAM" id="Phobius"/>
    </source>
</evidence>
<sequence length="319" mass="32869">MTFSKLLIAAAAGAASALLFVGLVFQSGSAVTLALAAPIPIFIASLGWGSVAGLIAAIVAAGVVVAISGLFSGGVLLFVSMSLPAAIAGHLAGLAKPAAEPETTLPAPAGAQPGLEWYPPERILFAIALMSAAACIGLGWYLGYDVATLKPEIMDALRQSNSTGQINDVEIDAVASLLLSLVPLVQPAILTLILAVGLYLGAWVTRVSDRLPRPRDDLPTSLHLPPIALAVFAVGLAGSFLSGPAEQVALVLCGAFGMAFTFVGLARLHARTRGRSNRGLLLFVSYAAITILSFPLFVFTCLGVYDTVRRMRAGPPQTP</sequence>
<feature type="transmembrane region" description="Helical" evidence="1">
    <location>
        <begin position="46"/>
        <end position="79"/>
    </location>
</feature>